<comment type="caution">
    <text evidence="6">The sequence shown here is derived from an EMBL/GenBank/DDBJ whole genome shotgun (WGS) entry which is preliminary data.</text>
</comment>
<evidence type="ECO:0000256" key="4">
    <source>
        <dbReference type="RuleBase" id="RU003523"/>
    </source>
</evidence>
<dbReference type="GO" id="GO:0019752">
    <property type="term" value="P:carboxylic acid metabolic process"/>
    <property type="evidence" value="ECO:0007669"/>
    <property type="project" value="InterPro"/>
</dbReference>
<gene>
    <name evidence="6" type="ORF">GQS65_08465</name>
</gene>
<dbReference type="AlphaFoldDB" id="A0A6B0GKW2"/>
<evidence type="ECO:0000313" key="7">
    <source>
        <dbReference type="Proteomes" id="UP000451471"/>
    </source>
</evidence>
<evidence type="ECO:0000256" key="3">
    <source>
        <dbReference type="ARBA" id="ARBA00048363"/>
    </source>
</evidence>
<comment type="catalytic activity">
    <reaction evidence="3">
        <text>acetyl-CoA + 2-oxoglutarate + H2O = (2R)-homocitrate + CoA + H(+)</text>
        <dbReference type="Rhea" id="RHEA:12929"/>
        <dbReference type="ChEBI" id="CHEBI:15377"/>
        <dbReference type="ChEBI" id="CHEBI:15378"/>
        <dbReference type="ChEBI" id="CHEBI:16810"/>
        <dbReference type="ChEBI" id="CHEBI:57287"/>
        <dbReference type="ChEBI" id="CHEBI:57288"/>
        <dbReference type="ChEBI" id="CHEBI:58884"/>
        <dbReference type="EC" id="2.3.3.14"/>
    </reaction>
    <physiologicalReaction direction="left-to-right" evidence="3">
        <dbReference type="Rhea" id="RHEA:12930"/>
    </physiologicalReaction>
</comment>
<organism evidence="6 7">
    <name type="scientific">Halomarina oriensis</name>
    <dbReference type="NCBI Taxonomy" id="671145"/>
    <lineage>
        <taxon>Archaea</taxon>
        <taxon>Methanobacteriati</taxon>
        <taxon>Methanobacteriota</taxon>
        <taxon>Stenosarchaea group</taxon>
        <taxon>Halobacteria</taxon>
        <taxon>Halobacteriales</taxon>
        <taxon>Natronomonadaceae</taxon>
        <taxon>Halomarina</taxon>
    </lineage>
</organism>
<name>A0A6B0GKW2_9EURY</name>
<dbReference type="InterPro" id="IPR000891">
    <property type="entry name" value="PYR_CT"/>
</dbReference>
<accession>A0A6B0GKW2</accession>
<dbReference type="PROSITE" id="PS50991">
    <property type="entry name" value="PYR_CT"/>
    <property type="match status" value="1"/>
</dbReference>
<dbReference type="InterPro" id="IPR002034">
    <property type="entry name" value="AIPM/Hcit_synth_CS"/>
</dbReference>
<dbReference type="GO" id="GO:0004410">
    <property type="term" value="F:homocitrate synthase activity"/>
    <property type="evidence" value="ECO:0007669"/>
    <property type="project" value="UniProtKB-EC"/>
</dbReference>
<evidence type="ECO:0000256" key="2">
    <source>
        <dbReference type="ARBA" id="ARBA00022679"/>
    </source>
</evidence>
<sequence length="369" mass="39070">MLLNDVTLREGDQMPGRDYSVEAKVAAGKALDDLGVGFVQAGFPVTGEKDREAIRRLSAETDAPTVALARSVAGDVDAALDAEADVVEVIIPLSERQLEYALGNSREEATAMAREAVDRAVDGGAEAHVSLVDAFRTDPEHLVAFAERFADVPYITLADTVGARAPPSVASLLADVERAVGLDRIGVHFHDDVGLATANALTAYQAGVARADVSVASLGERAGNPALEEVVVAGATEYGSSFGVDERRLVPTCEAVLDHLGESVEPRKGILGEEVTEHESGIHTAAMLREPSVFEPFDPAEFGGERRLLFGRGTGRSAARVLLERVGVEPTPDHVETLLDALAREGPMGTDEALAFTDAQFADTEFTDR</sequence>
<reference evidence="6 7" key="1">
    <citation type="submission" date="2019-12" db="EMBL/GenBank/DDBJ databases">
        <title>Halocatena pleomorpha gen. nov. sp. nov., an extremely halophilic archaeon of family Halobacteriaceae isolated from saltpan soil.</title>
        <authorList>
            <person name="Pal Y."/>
            <person name="Verma A."/>
            <person name="Krishnamurthi S."/>
            <person name="Kumar P."/>
        </authorList>
    </citation>
    <scope>NUCLEOTIDE SEQUENCE [LARGE SCALE GENOMIC DNA]</scope>
    <source>
        <strain evidence="6 7">JCM 16495</strain>
    </source>
</reference>
<dbReference type="PANTHER" id="PTHR42880">
    <property type="entry name" value="HOMOCITRATE SYNTHASE"/>
    <property type="match status" value="1"/>
</dbReference>
<dbReference type="InterPro" id="IPR013785">
    <property type="entry name" value="Aldolase_TIM"/>
</dbReference>
<evidence type="ECO:0000256" key="1">
    <source>
        <dbReference type="ARBA" id="ARBA00006154"/>
    </source>
</evidence>
<keyword evidence="2 4" id="KW-0808">Transferase</keyword>
<evidence type="ECO:0000259" key="5">
    <source>
        <dbReference type="PROSITE" id="PS50991"/>
    </source>
</evidence>
<dbReference type="EMBL" id="WSZK01000015">
    <property type="protein sequence ID" value="MWG34521.1"/>
    <property type="molecule type" value="Genomic_DNA"/>
</dbReference>
<dbReference type="Proteomes" id="UP000451471">
    <property type="component" value="Unassembled WGS sequence"/>
</dbReference>
<dbReference type="Pfam" id="PF22617">
    <property type="entry name" value="HCS_D2"/>
    <property type="match status" value="1"/>
</dbReference>
<dbReference type="Pfam" id="PF00682">
    <property type="entry name" value="HMGL-like"/>
    <property type="match status" value="1"/>
</dbReference>
<dbReference type="PROSITE" id="PS00816">
    <property type="entry name" value="AIPM_HOMOCIT_SYNTH_2"/>
    <property type="match status" value="1"/>
</dbReference>
<comment type="similarity">
    <text evidence="1 4">Belongs to the alpha-IPM synthase/homocitrate synthase family.</text>
</comment>
<dbReference type="InterPro" id="IPR054691">
    <property type="entry name" value="LeuA/HCS_post-cat"/>
</dbReference>
<dbReference type="RefSeq" id="WP_158204197.1">
    <property type="nucleotide sequence ID" value="NZ_WSZK01000015.1"/>
</dbReference>
<dbReference type="Gene3D" id="1.10.238.260">
    <property type="match status" value="1"/>
</dbReference>
<evidence type="ECO:0000313" key="6">
    <source>
        <dbReference type="EMBL" id="MWG34521.1"/>
    </source>
</evidence>
<keyword evidence="7" id="KW-1185">Reference proteome</keyword>
<dbReference type="PROSITE" id="PS00815">
    <property type="entry name" value="AIPM_HOMOCIT_SYNTH_1"/>
    <property type="match status" value="1"/>
</dbReference>
<dbReference type="PANTHER" id="PTHR42880:SF1">
    <property type="entry name" value="ISOPROPYLMALATE_HOMOCITRATE_CITRAMALATE SYNTHASE FAMILY PROTEIN"/>
    <property type="match status" value="1"/>
</dbReference>
<protein>
    <submittedName>
        <fullName evidence="6">Citramalate synthase</fullName>
    </submittedName>
</protein>
<feature type="domain" description="Pyruvate carboxyltransferase" evidence="5">
    <location>
        <begin position="1"/>
        <end position="250"/>
    </location>
</feature>
<dbReference type="SUPFAM" id="SSF51569">
    <property type="entry name" value="Aldolase"/>
    <property type="match status" value="1"/>
</dbReference>
<proteinExistence type="inferred from homology"/>
<dbReference type="OrthoDB" id="6555at2157"/>
<dbReference type="Gene3D" id="3.20.20.70">
    <property type="entry name" value="Aldolase class I"/>
    <property type="match status" value="1"/>
</dbReference>